<dbReference type="InterPro" id="IPR043129">
    <property type="entry name" value="ATPase_NBD"/>
</dbReference>
<feature type="domain" description="SHS2" evidence="8">
    <location>
        <begin position="7"/>
        <end position="194"/>
    </location>
</feature>
<dbReference type="Proteomes" id="UP000239663">
    <property type="component" value="Unassembled WGS sequence"/>
</dbReference>
<keyword evidence="3 5" id="KW-0472">Membrane</keyword>
<dbReference type="PIRSF" id="PIRSF003101">
    <property type="entry name" value="FtsA"/>
    <property type="match status" value="1"/>
</dbReference>
<evidence type="ECO:0000313" key="9">
    <source>
        <dbReference type="EMBL" id="PQD94906.1"/>
    </source>
</evidence>
<dbReference type="SMART" id="SM00842">
    <property type="entry name" value="FtsA"/>
    <property type="match status" value="1"/>
</dbReference>
<dbReference type="Gene3D" id="3.30.1490.110">
    <property type="match status" value="1"/>
</dbReference>
<evidence type="ECO:0000259" key="8">
    <source>
        <dbReference type="SMART" id="SM00842"/>
    </source>
</evidence>
<dbReference type="GO" id="GO:0009898">
    <property type="term" value="C:cytoplasmic side of plasma membrane"/>
    <property type="evidence" value="ECO:0007669"/>
    <property type="project" value="UniProtKB-UniRule"/>
</dbReference>
<comment type="subcellular location">
    <subcellularLocation>
        <location evidence="5">Cell membrane</location>
        <topology evidence="5">Peripheral membrane protein</topology>
        <orientation evidence="5">Cytoplasmic side</orientation>
    </subcellularLocation>
    <text evidence="5">Localizes to the Z ring in an FtsZ-dependent manner. Targeted to the membrane through a conserved C-terminal amphipathic helix.</text>
</comment>
<comment type="caution">
    <text evidence="9">The sequence shown here is derived from an EMBL/GenBank/DDBJ whole genome shotgun (WGS) entry which is preliminary data.</text>
</comment>
<name>A0A2S7MYR1_9BACI</name>
<feature type="region of interest" description="Disordered" evidence="7">
    <location>
        <begin position="387"/>
        <end position="419"/>
    </location>
</feature>
<feature type="compositionally biased region" description="Basic and acidic residues" evidence="7">
    <location>
        <begin position="393"/>
        <end position="417"/>
    </location>
</feature>
<dbReference type="HAMAP" id="MF_02033">
    <property type="entry name" value="FtsA"/>
    <property type="match status" value="1"/>
</dbReference>
<keyword evidence="2 5" id="KW-0132">Cell division</keyword>
<dbReference type="GO" id="GO:0043093">
    <property type="term" value="P:FtsZ-dependent cytokinesis"/>
    <property type="evidence" value="ECO:0007669"/>
    <property type="project" value="UniProtKB-UniRule"/>
</dbReference>
<dbReference type="GO" id="GO:0032153">
    <property type="term" value="C:cell division site"/>
    <property type="evidence" value="ECO:0007669"/>
    <property type="project" value="UniProtKB-UniRule"/>
</dbReference>
<dbReference type="InterPro" id="IPR003494">
    <property type="entry name" value="SHS2_FtsA"/>
</dbReference>
<evidence type="ECO:0000256" key="7">
    <source>
        <dbReference type="SAM" id="MobiDB-lite"/>
    </source>
</evidence>
<dbReference type="EMBL" id="PKOZ01000006">
    <property type="protein sequence ID" value="PQD94906.1"/>
    <property type="molecule type" value="Genomic_DNA"/>
</dbReference>
<organism evidence="9 10">
    <name type="scientific">Pradoshia eiseniae</name>
    <dbReference type="NCBI Taxonomy" id="2064768"/>
    <lineage>
        <taxon>Bacteria</taxon>
        <taxon>Bacillati</taxon>
        <taxon>Bacillota</taxon>
        <taxon>Bacilli</taxon>
        <taxon>Bacillales</taxon>
        <taxon>Bacillaceae</taxon>
        <taxon>Pradoshia</taxon>
    </lineage>
</organism>
<dbReference type="AlphaFoldDB" id="A0A2S7MYR1"/>
<accession>A0A2S7MYR1</accession>
<dbReference type="InterPro" id="IPR050696">
    <property type="entry name" value="FtsA/MreB"/>
</dbReference>
<dbReference type="OrthoDB" id="9768127at2"/>
<comment type="similarity">
    <text evidence="5 6">Belongs to the FtsA/MreB family.</text>
</comment>
<dbReference type="CDD" id="cd24048">
    <property type="entry name" value="ASKHA_NBD_FtsA"/>
    <property type="match status" value="1"/>
</dbReference>
<evidence type="ECO:0000313" key="10">
    <source>
        <dbReference type="Proteomes" id="UP000239663"/>
    </source>
</evidence>
<dbReference type="Gene3D" id="3.30.420.40">
    <property type="match status" value="2"/>
</dbReference>
<comment type="subunit">
    <text evidence="5">Self-interacts. Interacts with FtsZ.</text>
</comment>
<dbReference type="PANTHER" id="PTHR32432">
    <property type="entry name" value="CELL DIVISION PROTEIN FTSA-RELATED"/>
    <property type="match status" value="1"/>
</dbReference>
<sequence length="429" mass="46902">MHNNEYYVSLDIGTSTVKVIIGEMENNSLNIIGVGNVASEGLKKGQIVDIDETVKSIRKAVEQAERMVGMKIQRVIVGISANHVRLQPCHGVVAVSNENREITEADKLRVKDQAELVTIPSDREIIDCIPVSYKVDEIEDISDPKGMTGVRLEMKGVLITGLRTILHNTLRAVERAGLEITDIALQPMAAGSLVLSKDERNLGIALVDIGGGSTSVAVFEDGELKGASVIPLGGDAITKDISIVLKTPTEESEKIKIRYGHAFIDDDAEEEMFTIPVIGTDKMQKCNQFVISDIMEARLSEIFEMVEDEIARMGVKELLGGYVLTGGVVKTPGILDLAQHVFQNRVRGAEPNYIGVREPQYTTSVGLITYACRKARSQGLQLGAHTVAAASEPVEKRPSQKSPQKEKAPKNPEDKMSNKMKKFFGVFFE</sequence>
<dbReference type="PANTHER" id="PTHR32432:SF4">
    <property type="entry name" value="CELL DIVISION PROTEIN FTSA"/>
    <property type="match status" value="1"/>
</dbReference>
<evidence type="ECO:0000256" key="2">
    <source>
        <dbReference type="ARBA" id="ARBA00022618"/>
    </source>
</evidence>
<keyword evidence="10" id="KW-1185">Reference proteome</keyword>
<gene>
    <name evidence="5 9" type="primary">ftsA</name>
    <name evidence="9" type="ORF">CYL18_11245</name>
</gene>
<dbReference type="Pfam" id="PF14450">
    <property type="entry name" value="FtsA"/>
    <property type="match status" value="1"/>
</dbReference>
<reference evidence="9 10" key="1">
    <citation type="submission" date="2017-12" db="EMBL/GenBank/DDBJ databases">
        <title>Taxonomic description and draft genome of Pradoshia cofamensis Gen. nov., sp. nov., a thermotolerant bacillale isolated from anterior gut of earthworm Eisenia fetida.</title>
        <authorList>
            <person name="Saha T."/>
            <person name="Chakraborty R."/>
        </authorList>
    </citation>
    <scope>NUCLEOTIDE SEQUENCE [LARGE SCALE GENOMIC DNA]</scope>
    <source>
        <strain evidence="9 10">EAG3</strain>
    </source>
</reference>
<evidence type="ECO:0000256" key="1">
    <source>
        <dbReference type="ARBA" id="ARBA00022475"/>
    </source>
</evidence>
<evidence type="ECO:0000256" key="5">
    <source>
        <dbReference type="HAMAP-Rule" id="MF_02033"/>
    </source>
</evidence>
<dbReference type="RefSeq" id="WP_104849613.1">
    <property type="nucleotide sequence ID" value="NZ_PKOZ01000006.1"/>
</dbReference>
<proteinExistence type="inferred from homology"/>
<keyword evidence="4 5" id="KW-0131">Cell cycle</keyword>
<dbReference type="SUPFAM" id="SSF53067">
    <property type="entry name" value="Actin-like ATPase domain"/>
    <property type="match status" value="2"/>
</dbReference>
<keyword evidence="1 5" id="KW-1003">Cell membrane</keyword>
<dbReference type="InterPro" id="IPR020823">
    <property type="entry name" value="Cell_div_FtsA"/>
</dbReference>
<evidence type="ECO:0000256" key="6">
    <source>
        <dbReference type="PIRNR" id="PIRNR003101"/>
    </source>
</evidence>
<protein>
    <recommendedName>
        <fullName evidence="5 6">Cell division protein FtsA</fullName>
    </recommendedName>
</protein>
<evidence type="ECO:0000256" key="4">
    <source>
        <dbReference type="ARBA" id="ARBA00023306"/>
    </source>
</evidence>
<dbReference type="NCBIfam" id="TIGR01174">
    <property type="entry name" value="ftsA"/>
    <property type="match status" value="1"/>
</dbReference>
<evidence type="ECO:0000256" key="3">
    <source>
        <dbReference type="ARBA" id="ARBA00023136"/>
    </source>
</evidence>
<comment type="function">
    <text evidence="5 6">Cell division protein that is involved in the assembly of the Z ring. May serve as a membrane anchor for the Z ring.</text>
</comment>
<dbReference type="Pfam" id="PF02491">
    <property type="entry name" value="SHS2_FTSA"/>
    <property type="match status" value="1"/>
</dbReference>